<dbReference type="SUPFAM" id="SSF53271">
    <property type="entry name" value="PRTase-like"/>
    <property type="match status" value="1"/>
</dbReference>
<dbReference type="Pfam" id="PF00156">
    <property type="entry name" value="Pribosyltran"/>
    <property type="match status" value="1"/>
</dbReference>
<dbReference type="InterPro" id="IPR051910">
    <property type="entry name" value="ComF/GntX_DNA_util-trans"/>
</dbReference>
<dbReference type="InterPro" id="IPR029057">
    <property type="entry name" value="PRTase-like"/>
</dbReference>
<reference evidence="3 4" key="1">
    <citation type="journal article" date="2018" name="Front. Microbiol.">
        <title>Description and Comparative Genomics of Macrococcus caseolyticus subsp. hominis subsp. nov., Macrococcus goetzii sp. nov., Macrococcus epidermidis sp. nov., and Macrococcus bohemicus sp. nov., Novel Macrococci From Human Clinical Material With Virulence Potential and Suspected Uptake of Foreign DNA by Natural Transformation.</title>
        <authorList>
            <person name="Maslanova I."/>
            <person name="Wertheimer Z."/>
            <person name="Sedlacek I."/>
            <person name="Svec P."/>
            <person name="Indrakova A."/>
            <person name="Kovarovic V."/>
            <person name="Schumann P."/>
            <person name="Sproer C."/>
            <person name="Kralova S."/>
            <person name="Sedo O."/>
            <person name="Kristofova L."/>
            <person name="Vrbovska V."/>
            <person name="Fuzik T."/>
            <person name="Petras P."/>
            <person name="Zdrahal Z."/>
            <person name="Ruzickova V."/>
            <person name="Doskar J."/>
            <person name="Pantucek R."/>
        </authorList>
    </citation>
    <scope>NUCLEOTIDE SEQUENCE [LARGE SCALE GENOMIC DNA]</scope>
    <source>
        <strain evidence="3 4">01/688</strain>
    </source>
</reference>
<evidence type="ECO:0000313" key="3">
    <source>
        <dbReference type="EMBL" id="RAK46126.1"/>
    </source>
</evidence>
<dbReference type="EMBL" id="PZJH01000001">
    <property type="protein sequence ID" value="RAK46126.1"/>
    <property type="molecule type" value="Genomic_DNA"/>
</dbReference>
<dbReference type="RefSeq" id="WP_111714293.1">
    <property type="nucleotide sequence ID" value="NZ_JAKREG010000002.1"/>
</dbReference>
<name>A0A327ZVN3_9STAP</name>
<sequence length="228" mass="26886">MYHNQCIICHERIANPLTIDNLFSKLDVVCQSCIDKMLMTTECRRCPNCKKKLEEGETNCLDCMFIEKHFGFVNKVDYVCDYHEMAANLIHQYKSNGDILLAQAFASCINAKFNRRYFRQFDYIIPLPISAERLKVRGFNHITEIMKYVKVPYHQIIETEFREKQMNLSKTERMRQENPFRLNHPIKDNSRILLVDDIYTTGLTISHARSVFLSYKHCEIKVLAFARA</sequence>
<accession>A0A327ZVN3</accession>
<keyword evidence="4" id="KW-1185">Reference proteome</keyword>
<gene>
    <name evidence="3" type="ORF">BHU61_01375</name>
</gene>
<evidence type="ECO:0000259" key="2">
    <source>
        <dbReference type="Pfam" id="PF00156"/>
    </source>
</evidence>
<dbReference type="AlphaFoldDB" id="A0A327ZVN3"/>
<proteinExistence type="inferred from homology"/>
<dbReference type="InterPro" id="IPR000836">
    <property type="entry name" value="PRTase_dom"/>
</dbReference>
<protein>
    <submittedName>
        <fullName evidence="3">ComF family protein</fullName>
    </submittedName>
</protein>
<dbReference type="PANTHER" id="PTHR47505:SF1">
    <property type="entry name" value="DNA UTILIZATION PROTEIN YHGH"/>
    <property type="match status" value="1"/>
</dbReference>
<feature type="domain" description="Phosphoribosyltransferase" evidence="2">
    <location>
        <begin position="137"/>
        <end position="225"/>
    </location>
</feature>
<dbReference type="CDD" id="cd06223">
    <property type="entry name" value="PRTases_typeI"/>
    <property type="match status" value="1"/>
</dbReference>
<comment type="caution">
    <text evidence="3">The sequence shown here is derived from an EMBL/GenBank/DDBJ whole genome shotgun (WGS) entry which is preliminary data.</text>
</comment>
<dbReference type="Proteomes" id="UP000249808">
    <property type="component" value="Unassembled WGS sequence"/>
</dbReference>
<dbReference type="PANTHER" id="PTHR47505">
    <property type="entry name" value="DNA UTILIZATION PROTEIN YHGH"/>
    <property type="match status" value="1"/>
</dbReference>
<organism evidence="3 4">
    <name type="scientific">Macrococcus epidermidis</name>
    <dbReference type="NCBI Taxonomy" id="1902580"/>
    <lineage>
        <taxon>Bacteria</taxon>
        <taxon>Bacillati</taxon>
        <taxon>Bacillota</taxon>
        <taxon>Bacilli</taxon>
        <taxon>Bacillales</taxon>
        <taxon>Staphylococcaceae</taxon>
        <taxon>Macrococcus</taxon>
    </lineage>
</organism>
<evidence type="ECO:0000256" key="1">
    <source>
        <dbReference type="ARBA" id="ARBA00008007"/>
    </source>
</evidence>
<evidence type="ECO:0000313" key="4">
    <source>
        <dbReference type="Proteomes" id="UP000249808"/>
    </source>
</evidence>
<dbReference type="Gene3D" id="3.40.50.2020">
    <property type="match status" value="1"/>
</dbReference>
<comment type="similarity">
    <text evidence="1">Belongs to the ComF/GntX family.</text>
</comment>